<keyword evidence="6" id="KW-1015">Disulfide bond</keyword>
<evidence type="ECO:0000256" key="3">
    <source>
        <dbReference type="ARBA" id="ARBA00022741"/>
    </source>
</evidence>
<feature type="domain" description="Carbohydrate kinase FGGY C-terminal" evidence="10">
    <location>
        <begin position="276"/>
        <end position="471"/>
    </location>
</feature>
<accession>A0ABT9L2J2</accession>
<evidence type="ECO:0000259" key="9">
    <source>
        <dbReference type="Pfam" id="PF00370"/>
    </source>
</evidence>
<dbReference type="InterPro" id="IPR013449">
    <property type="entry name" value="Rhamnulokinase"/>
</dbReference>
<keyword evidence="7" id="KW-0684">Rhamnose metabolism</keyword>
<dbReference type="Pfam" id="PF02782">
    <property type="entry name" value="FGGY_C"/>
    <property type="match status" value="1"/>
</dbReference>
<dbReference type="SUPFAM" id="SSF53067">
    <property type="entry name" value="Actin-like ATPase domain"/>
    <property type="match status" value="2"/>
</dbReference>
<dbReference type="Pfam" id="PF00370">
    <property type="entry name" value="FGGY_N"/>
    <property type="match status" value="1"/>
</dbReference>
<keyword evidence="2 11" id="KW-0808">Transferase</keyword>
<comment type="similarity">
    <text evidence="1">Belongs to the FGGY kinase family.</text>
</comment>
<dbReference type="InterPro" id="IPR018484">
    <property type="entry name" value="FGGY_N"/>
</dbReference>
<organism evidence="11 12">
    <name type="scientific">Streptomyces demainii</name>
    <dbReference type="NCBI Taxonomy" id="588122"/>
    <lineage>
        <taxon>Bacteria</taxon>
        <taxon>Bacillati</taxon>
        <taxon>Actinomycetota</taxon>
        <taxon>Actinomycetes</taxon>
        <taxon>Kitasatosporales</taxon>
        <taxon>Streptomycetaceae</taxon>
        <taxon>Streptomyces</taxon>
    </lineage>
</organism>
<dbReference type="PANTHER" id="PTHR10196:SF93">
    <property type="entry name" value="L-RHAMNULOKINASE"/>
    <property type="match status" value="1"/>
</dbReference>
<feature type="domain" description="Carbohydrate kinase FGGY N-terminal" evidence="9">
    <location>
        <begin position="10"/>
        <end position="267"/>
    </location>
</feature>
<evidence type="ECO:0000313" key="12">
    <source>
        <dbReference type="Proteomes" id="UP001234880"/>
    </source>
</evidence>
<keyword evidence="12" id="KW-1185">Reference proteome</keyword>
<keyword evidence="4" id="KW-0418">Kinase</keyword>
<dbReference type="Proteomes" id="UP001234880">
    <property type="component" value="Unassembled WGS sequence"/>
</dbReference>
<feature type="compositionally biased region" description="Low complexity" evidence="8">
    <location>
        <begin position="72"/>
        <end position="88"/>
    </location>
</feature>
<dbReference type="PANTHER" id="PTHR10196">
    <property type="entry name" value="SUGAR KINASE"/>
    <property type="match status" value="1"/>
</dbReference>
<evidence type="ECO:0000256" key="2">
    <source>
        <dbReference type="ARBA" id="ARBA00022679"/>
    </source>
</evidence>
<protein>
    <submittedName>
        <fullName evidence="11">Rhamnulokinase</fullName>
        <ecNumber evidence="11">2.7.1.5</ecNumber>
    </submittedName>
</protein>
<dbReference type="InterPro" id="IPR043129">
    <property type="entry name" value="ATPase_NBD"/>
</dbReference>
<evidence type="ECO:0000256" key="8">
    <source>
        <dbReference type="SAM" id="MobiDB-lite"/>
    </source>
</evidence>
<dbReference type="EC" id="2.7.1.5" evidence="11"/>
<comment type="caution">
    <text evidence="11">The sequence shown here is derived from an EMBL/GenBank/DDBJ whole genome shotgun (WGS) entry which is preliminary data.</text>
</comment>
<evidence type="ECO:0000256" key="7">
    <source>
        <dbReference type="ARBA" id="ARBA00023308"/>
    </source>
</evidence>
<keyword evidence="5" id="KW-0067">ATP-binding</keyword>
<evidence type="ECO:0000259" key="10">
    <source>
        <dbReference type="Pfam" id="PF02782"/>
    </source>
</evidence>
<evidence type="ECO:0000313" key="11">
    <source>
        <dbReference type="EMBL" id="MDP9614862.1"/>
    </source>
</evidence>
<gene>
    <name evidence="11" type="ORF">JOF35_007200</name>
</gene>
<dbReference type="GO" id="GO:0008993">
    <property type="term" value="F:rhamnulokinase activity"/>
    <property type="evidence" value="ECO:0007669"/>
    <property type="project" value="UniProtKB-EC"/>
</dbReference>
<name>A0ABT9L2J2_9ACTN</name>
<evidence type="ECO:0000256" key="6">
    <source>
        <dbReference type="ARBA" id="ARBA00023157"/>
    </source>
</evidence>
<dbReference type="Gene3D" id="3.30.420.40">
    <property type="match status" value="2"/>
</dbReference>
<dbReference type="InterPro" id="IPR018485">
    <property type="entry name" value="FGGY_C"/>
</dbReference>
<dbReference type="CDD" id="cd07771">
    <property type="entry name" value="ASKHA_NBD_FGGY_RhaB-like"/>
    <property type="match status" value="1"/>
</dbReference>
<dbReference type="EMBL" id="JAURUE010000002">
    <property type="protein sequence ID" value="MDP9614862.1"/>
    <property type="molecule type" value="Genomic_DNA"/>
</dbReference>
<feature type="region of interest" description="Disordered" evidence="8">
    <location>
        <begin position="72"/>
        <end position="91"/>
    </location>
</feature>
<evidence type="ECO:0000256" key="5">
    <source>
        <dbReference type="ARBA" id="ARBA00022840"/>
    </source>
</evidence>
<evidence type="ECO:0000256" key="1">
    <source>
        <dbReference type="ARBA" id="ARBA00009156"/>
    </source>
</evidence>
<sequence length="534" mass="56050">MPARELHFAAVDLGASSGRVMVGEVAPDRLTLHEVHRFPNQPTRVMGTLHWNILSLYQGVLDGLGAAATHAAARTTPGTTPRTNPRTTHSAGLTSIGIDTWAVDYGLLDASGALLANPVHYRDTRTAGTAGKVAAVLPPPALYAATGLQHLPFTTIYQLMAARGTPALAAAHRLLLIPDLISYWLTGEAGTELTNASTTQLIDPRTRDWAGPVAEALGIDLALFPPLRHPGDPAGTLREEVLAETGLTAPTPVTAVGSHDTASAVVGVPATTRDFAYIATGTWSLAGLELDAPVLTEASRAANFTNELGVDGTVRYLRNIMGLWMLQECVRAWGAQGNRTTRTDLTALLREAAEAPPLRSVVDAGDPAFLAPHHMPDRIADACRRTGQPVPRTPAETTRCVLDSLALAHRRAIEDAQRLSGRKVRVVHIVGGGAHNALLCRLTADACGLPVVAGPAEAAALGNVLVQARAAGAVSGGLADLRALLHSTQPLRQYEPTGDRSAWDRAAARLAEAQATGQVTEAASGQGHEEEPCV</sequence>
<proteinExistence type="inferred from homology"/>
<reference evidence="11 12" key="1">
    <citation type="submission" date="2023-07" db="EMBL/GenBank/DDBJ databases">
        <title>Sequencing the genomes of 1000 actinobacteria strains.</title>
        <authorList>
            <person name="Klenk H.-P."/>
        </authorList>
    </citation>
    <scope>NUCLEOTIDE SEQUENCE [LARGE SCALE GENOMIC DNA]</scope>
    <source>
        <strain evidence="11 12">DSM 41600</strain>
    </source>
</reference>
<feature type="region of interest" description="Disordered" evidence="8">
    <location>
        <begin position="514"/>
        <end position="534"/>
    </location>
</feature>
<evidence type="ECO:0000256" key="4">
    <source>
        <dbReference type="ARBA" id="ARBA00022777"/>
    </source>
</evidence>
<keyword evidence="3" id="KW-0547">Nucleotide-binding</keyword>